<evidence type="ECO:0000256" key="7">
    <source>
        <dbReference type="SAM" id="Phobius"/>
    </source>
</evidence>
<dbReference type="InterPro" id="IPR020846">
    <property type="entry name" value="MFS_dom"/>
</dbReference>
<feature type="domain" description="Major facilitator superfamily (MFS) profile" evidence="8">
    <location>
        <begin position="209"/>
        <end position="395"/>
    </location>
</feature>
<dbReference type="Proteomes" id="UP001283366">
    <property type="component" value="Unassembled WGS sequence"/>
</dbReference>
<evidence type="ECO:0000256" key="6">
    <source>
        <dbReference type="ARBA" id="ARBA00023136"/>
    </source>
</evidence>
<feature type="transmembrane region" description="Helical" evidence="7">
    <location>
        <begin position="302"/>
        <end position="321"/>
    </location>
</feature>
<evidence type="ECO:0000256" key="2">
    <source>
        <dbReference type="ARBA" id="ARBA00022448"/>
    </source>
</evidence>
<accession>A0A1Y6IV90</accession>
<organism evidence="10 11">
    <name type="scientific">Vibrio mangrovi</name>
    <dbReference type="NCBI Taxonomy" id="474394"/>
    <lineage>
        <taxon>Bacteria</taxon>
        <taxon>Pseudomonadati</taxon>
        <taxon>Pseudomonadota</taxon>
        <taxon>Gammaproteobacteria</taxon>
        <taxon>Vibrionales</taxon>
        <taxon>Vibrionaceae</taxon>
        <taxon>Vibrio</taxon>
    </lineage>
</organism>
<evidence type="ECO:0000313" key="11">
    <source>
        <dbReference type="Proteomes" id="UP000196125"/>
    </source>
</evidence>
<keyword evidence="2" id="KW-0813">Transport</keyword>
<feature type="transmembrane region" description="Helical" evidence="7">
    <location>
        <begin position="33"/>
        <end position="54"/>
    </location>
</feature>
<dbReference type="CDD" id="cd06173">
    <property type="entry name" value="MFS_MefA_like"/>
    <property type="match status" value="1"/>
</dbReference>
<feature type="transmembrane region" description="Helical" evidence="7">
    <location>
        <begin position="90"/>
        <end position="111"/>
    </location>
</feature>
<gene>
    <name evidence="9" type="ORF">SBX37_05070</name>
    <name evidence="10" type="ORF">VIM7927_02885</name>
</gene>
<proteinExistence type="predicted"/>
<evidence type="ECO:0000259" key="8">
    <source>
        <dbReference type="PROSITE" id="PS50850"/>
    </source>
</evidence>
<feature type="transmembrane region" description="Helical" evidence="7">
    <location>
        <begin position="7"/>
        <end position="27"/>
    </location>
</feature>
<feature type="transmembrane region" description="Helical" evidence="7">
    <location>
        <begin position="341"/>
        <end position="357"/>
    </location>
</feature>
<dbReference type="RefSeq" id="WP_087481613.1">
    <property type="nucleotide sequence ID" value="NZ_AP024883.1"/>
</dbReference>
<evidence type="ECO:0000256" key="4">
    <source>
        <dbReference type="ARBA" id="ARBA00022692"/>
    </source>
</evidence>
<evidence type="ECO:0000313" key="10">
    <source>
        <dbReference type="EMBL" id="SMS01589.1"/>
    </source>
</evidence>
<name>A0A1Y6IV90_9VIBR</name>
<dbReference type="Gene3D" id="1.20.1250.20">
    <property type="entry name" value="MFS general substrate transporter like domains"/>
    <property type="match status" value="2"/>
</dbReference>
<evidence type="ECO:0000313" key="12">
    <source>
        <dbReference type="Proteomes" id="UP001283366"/>
    </source>
</evidence>
<feature type="transmembrane region" description="Helical" evidence="7">
    <location>
        <begin position="159"/>
        <end position="180"/>
    </location>
</feature>
<feature type="transmembrane region" description="Helical" evidence="7">
    <location>
        <begin position="363"/>
        <end position="382"/>
    </location>
</feature>
<keyword evidence="5 7" id="KW-1133">Transmembrane helix</keyword>
<dbReference type="AlphaFoldDB" id="A0A1Y6IV90"/>
<dbReference type="SUPFAM" id="SSF103473">
    <property type="entry name" value="MFS general substrate transporter"/>
    <property type="match status" value="1"/>
</dbReference>
<dbReference type="EMBL" id="JAWRCO010000001">
    <property type="protein sequence ID" value="MDW6002244.1"/>
    <property type="molecule type" value="Genomic_DNA"/>
</dbReference>
<dbReference type="OrthoDB" id="9775268at2"/>
<reference evidence="10 11" key="1">
    <citation type="submission" date="2017-05" db="EMBL/GenBank/DDBJ databases">
        <authorList>
            <person name="Song R."/>
            <person name="Chenine A.L."/>
            <person name="Ruprecht R.M."/>
        </authorList>
    </citation>
    <scope>NUCLEOTIDE SEQUENCE [LARGE SCALE GENOMIC DNA]</scope>
    <source>
        <strain evidence="10 11">CECT 7927</strain>
    </source>
</reference>
<dbReference type="InterPro" id="IPR036259">
    <property type="entry name" value="MFS_trans_sf"/>
</dbReference>
<dbReference type="GO" id="GO:0005886">
    <property type="term" value="C:plasma membrane"/>
    <property type="evidence" value="ECO:0007669"/>
    <property type="project" value="UniProtKB-SubCell"/>
</dbReference>
<keyword evidence="6 7" id="KW-0472">Membrane</keyword>
<reference evidence="9 12" key="2">
    <citation type="submission" date="2023-11" db="EMBL/GenBank/DDBJ databases">
        <title>Plant-associative lifestyle of Vibrio porteresiae and its evolutionary dynamics.</title>
        <authorList>
            <person name="Rameshkumar N."/>
            <person name="Kirti K."/>
        </authorList>
    </citation>
    <scope>NUCLEOTIDE SEQUENCE [LARGE SCALE GENOMIC DNA]</scope>
    <source>
        <strain evidence="9 12">MSSRF38</strain>
    </source>
</reference>
<feature type="transmembrane region" description="Helical" evidence="7">
    <location>
        <begin position="248"/>
        <end position="268"/>
    </location>
</feature>
<dbReference type="PANTHER" id="PTHR23513">
    <property type="entry name" value="INTEGRAL MEMBRANE EFFLUX PROTEIN-RELATED"/>
    <property type="match status" value="1"/>
</dbReference>
<feature type="transmembrane region" description="Helical" evidence="7">
    <location>
        <begin position="201"/>
        <end position="228"/>
    </location>
</feature>
<keyword evidence="3" id="KW-1003">Cell membrane</keyword>
<sequence>MYRLLLSYINTSVCSWSLTFIIPLIILDVTGSALYVSLAYSVSILPYIIITPIAGAVGDSSNKKHVIQIGEILSAIIVLLIPLVDLTVDNIWYLLMLSFLSSCTSAVHHPIFQSIIPNLIEDEKIPKFNSFVHISDNIISISIPVVVGMFLLLGTKIDLIYIISFGYLLSFVLVSSIRYTPDKVIDKFSIKLIINSTKDGFCYVLSNNTIKYAAILFFGVNFGIRIFYANFVYHLSSDYSLSDSEISNYFSIIGLGSIIGAIFAAKLIGRFENGVIIIWSTILTAVMSLLVCFSSSAIETIILWSISSLCQSIIIVTFFTLRQREVPPELLGRTVAVTRMISYLAIPIASISGGWIMDNTQNFNNIALISGLVIFISAILCMSPLTKKQMKRVVD</sequence>
<evidence type="ECO:0000256" key="5">
    <source>
        <dbReference type="ARBA" id="ARBA00022989"/>
    </source>
</evidence>
<keyword evidence="4 7" id="KW-0812">Transmembrane</keyword>
<dbReference type="PROSITE" id="PS50850">
    <property type="entry name" value="MFS"/>
    <property type="match status" value="1"/>
</dbReference>
<comment type="subcellular location">
    <subcellularLocation>
        <location evidence="1">Cell membrane</location>
        <topology evidence="1">Multi-pass membrane protein</topology>
    </subcellularLocation>
</comment>
<evidence type="ECO:0000256" key="1">
    <source>
        <dbReference type="ARBA" id="ARBA00004651"/>
    </source>
</evidence>
<evidence type="ECO:0000256" key="3">
    <source>
        <dbReference type="ARBA" id="ARBA00022475"/>
    </source>
</evidence>
<dbReference type="Proteomes" id="UP000196125">
    <property type="component" value="Unassembled WGS sequence"/>
</dbReference>
<dbReference type="PANTHER" id="PTHR23513:SF6">
    <property type="entry name" value="MAJOR FACILITATOR SUPERFAMILY ASSOCIATED DOMAIN-CONTAINING PROTEIN"/>
    <property type="match status" value="1"/>
</dbReference>
<dbReference type="GO" id="GO:0022857">
    <property type="term" value="F:transmembrane transporter activity"/>
    <property type="evidence" value="ECO:0007669"/>
    <property type="project" value="InterPro"/>
</dbReference>
<dbReference type="EMBL" id="FXXI01000005">
    <property type="protein sequence ID" value="SMS01589.1"/>
    <property type="molecule type" value="Genomic_DNA"/>
</dbReference>
<protein>
    <submittedName>
        <fullName evidence="10">Enterobactin exporter EntS</fullName>
    </submittedName>
    <submittedName>
        <fullName evidence="9">MFS transporter</fullName>
    </submittedName>
</protein>
<evidence type="ECO:0000313" key="9">
    <source>
        <dbReference type="EMBL" id="MDW6002244.1"/>
    </source>
</evidence>
<dbReference type="Pfam" id="PF05977">
    <property type="entry name" value="MFS_3"/>
    <property type="match status" value="1"/>
</dbReference>
<feature type="transmembrane region" description="Helical" evidence="7">
    <location>
        <begin position="66"/>
        <end position="84"/>
    </location>
</feature>
<dbReference type="InterPro" id="IPR010290">
    <property type="entry name" value="TM_effector"/>
</dbReference>
<keyword evidence="12" id="KW-1185">Reference proteome</keyword>
<feature type="transmembrane region" description="Helical" evidence="7">
    <location>
        <begin position="275"/>
        <end position="296"/>
    </location>
</feature>
<feature type="transmembrane region" description="Helical" evidence="7">
    <location>
        <begin position="131"/>
        <end position="153"/>
    </location>
</feature>